<gene>
    <name evidence="3" type="ORF">HMPREF9450_00456</name>
</gene>
<keyword evidence="4" id="KW-1185">Reference proteome</keyword>
<dbReference type="PATRIC" id="fig|742725.3.peg.501"/>
<dbReference type="EMBL" id="ADLD01000004">
    <property type="protein sequence ID" value="EHB93190.1"/>
    <property type="molecule type" value="Genomic_DNA"/>
</dbReference>
<evidence type="ECO:0000256" key="1">
    <source>
        <dbReference type="SAM" id="MobiDB-lite"/>
    </source>
</evidence>
<dbReference type="AlphaFoldDB" id="G5H696"/>
<dbReference type="RefSeq" id="WP_009133262.1">
    <property type="nucleotide sequence ID" value="NZ_CP102250.1"/>
</dbReference>
<dbReference type="OrthoDB" id="1067887at2"/>
<evidence type="ECO:0008006" key="5">
    <source>
        <dbReference type="Google" id="ProtNLM"/>
    </source>
</evidence>
<organism evidence="3 4">
    <name type="scientific">Alistipes indistinctus YIT 12060</name>
    <dbReference type="NCBI Taxonomy" id="742725"/>
    <lineage>
        <taxon>Bacteria</taxon>
        <taxon>Pseudomonadati</taxon>
        <taxon>Bacteroidota</taxon>
        <taxon>Bacteroidia</taxon>
        <taxon>Bacteroidales</taxon>
        <taxon>Rikenellaceae</taxon>
        <taxon>Alistipes</taxon>
    </lineage>
</organism>
<dbReference type="GeneID" id="92816876"/>
<feature type="signal peptide" evidence="2">
    <location>
        <begin position="1"/>
        <end position="18"/>
    </location>
</feature>
<name>G5H696_9BACT</name>
<comment type="caution">
    <text evidence="3">The sequence shown here is derived from an EMBL/GenBank/DDBJ whole genome shotgun (WGS) entry which is preliminary data.</text>
</comment>
<dbReference type="InterPro" id="IPR032578">
    <property type="entry name" value="DUF4919"/>
</dbReference>
<evidence type="ECO:0000313" key="3">
    <source>
        <dbReference type="EMBL" id="EHB93190.1"/>
    </source>
</evidence>
<keyword evidence="2" id="KW-0732">Signal</keyword>
<proteinExistence type="predicted"/>
<dbReference type="HOGENOM" id="CLU_929503_0_0_10"/>
<feature type="region of interest" description="Disordered" evidence="1">
    <location>
        <begin position="275"/>
        <end position="299"/>
    </location>
</feature>
<feature type="compositionally biased region" description="Basic residues" evidence="1">
    <location>
        <begin position="278"/>
        <end position="291"/>
    </location>
</feature>
<accession>G5H696</accession>
<dbReference type="Proteomes" id="UP000006008">
    <property type="component" value="Unassembled WGS sequence"/>
</dbReference>
<feature type="chain" id="PRO_5003477869" description="DUF4919 domain-containing protein" evidence="2">
    <location>
        <begin position="19"/>
        <end position="299"/>
    </location>
</feature>
<dbReference type="Pfam" id="PF16266">
    <property type="entry name" value="DUF4919"/>
    <property type="match status" value="1"/>
</dbReference>
<dbReference type="STRING" id="742725.HMPREF9450_00456"/>
<sequence length="299" mass="34208">MKFIISICVWLSPLLCCAQTIQHKDQPAVQNPVLDDPAPMPHDDSLRMAYTLEQRAKFPYAQDSTLDMRVWGIAAQNDSLFQYLTDKFKVINESDSVFHEDVNNLMILYYGYAYRDSYGHMPVTEIKINQLLQQGKTEDAFDLCEKTLEQAPASPHILILAANLAQKLGTKSSKELDSYYARFFTCLSAMHWLGNGSAEVPFIVVNVSDEYAFLYSILKIQGIESQELIHREDGTPCDRIVLREDDARRTGLTEVWFDITYPMRGLAKIYETNSPARQKSKPKIRNKKRHLSNNNNTAQ</sequence>
<protein>
    <recommendedName>
        <fullName evidence="5">DUF4919 domain-containing protein</fullName>
    </recommendedName>
</protein>
<reference evidence="3 4" key="1">
    <citation type="submission" date="2011-08" db="EMBL/GenBank/DDBJ databases">
        <title>The Genome Sequence of Alistipes indistinctus YIT 12060.</title>
        <authorList>
            <consortium name="The Broad Institute Genome Sequencing Platform"/>
            <person name="Earl A."/>
            <person name="Ward D."/>
            <person name="Feldgarden M."/>
            <person name="Gevers D."/>
            <person name="Morotomi M."/>
            <person name="Young S.K."/>
            <person name="Zeng Q."/>
            <person name="Gargeya S."/>
            <person name="Fitzgerald M."/>
            <person name="Haas B."/>
            <person name="Abouelleil A."/>
            <person name="Alvarado L."/>
            <person name="Arachchi H.M."/>
            <person name="Berlin A."/>
            <person name="Brown A."/>
            <person name="Chapman S.B."/>
            <person name="Chen Z."/>
            <person name="Dunbar C."/>
            <person name="Freedman E."/>
            <person name="Gearin G."/>
            <person name="Gellesch M."/>
            <person name="Goldberg J."/>
            <person name="Griggs A."/>
            <person name="Gujja S."/>
            <person name="Heiman D."/>
            <person name="Howarth C."/>
            <person name="Larson L."/>
            <person name="Lui A."/>
            <person name="MacDonald P.J.P."/>
            <person name="Montmayeur A."/>
            <person name="Murphy C."/>
            <person name="Neiman D."/>
            <person name="Pearson M."/>
            <person name="Priest M."/>
            <person name="Roberts A."/>
            <person name="Saif S."/>
            <person name="Shea T."/>
            <person name="Shenoy N."/>
            <person name="Sisk P."/>
            <person name="Stolte C."/>
            <person name="Sykes S."/>
            <person name="Wortman J."/>
            <person name="Nusbaum C."/>
            <person name="Birren B."/>
        </authorList>
    </citation>
    <scope>NUCLEOTIDE SEQUENCE [LARGE SCALE GENOMIC DNA]</scope>
    <source>
        <strain evidence="3 4">YIT 12060</strain>
    </source>
</reference>
<evidence type="ECO:0000313" key="4">
    <source>
        <dbReference type="Proteomes" id="UP000006008"/>
    </source>
</evidence>
<evidence type="ECO:0000256" key="2">
    <source>
        <dbReference type="SAM" id="SignalP"/>
    </source>
</evidence>